<sequence length="178" mass="20932">KAVENLHNQKEADIHQKYEERQLETEHVQAILHNKIQLLQEEVRLAKKEAEKMVAVAEAEKLRSLELEEKLSNCNQENQEKLKLWESHEQALREKNRIIDQLTQALRTKDVHFGQLNKENLNAVDNHVGGLEYRVEELTDTLRQKESEVEDLQDELGREKLRTQQEMQDLEDPVPKAN</sequence>
<feature type="region of interest" description="Disordered" evidence="2">
    <location>
        <begin position="142"/>
        <end position="178"/>
    </location>
</feature>
<feature type="non-terminal residue" evidence="3">
    <location>
        <position position="1"/>
    </location>
</feature>
<dbReference type="PANTHER" id="PTHR46930:SF1">
    <property type="entry name" value="CDK5 REGULATORY SUBUNIT-ASSOCIATED PROTEIN 2"/>
    <property type="match status" value="1"/>
</dbReference>
<gene>
    <name evidence="3" type="ORF">chiPu_0014410</name>
</gene>
<name>A0A401SZV9_CHIPU</name>
<proteinExistence type="predicted"/>
<dbReference type="GO" id="GO:0090266">
    <property type="term" value="P:regulation of mitotic cell cycle spindle assembly checkpoint"/>
    <property type="evidence" value="ECO:0007669"/>
    <property type="project" value="TreeGrafter"/>
</dbReference>
<dbReference type="AlphaFoldDB" id="A0A401SZV9"/>
<dbReference type="InterPro" id="IPR042791">
    <property type="entry name" value="CDK5RAP2"/>
</dbReference>
<dbReference type="OrthoDB" id="10255000at2759"/>
<dbReference type="EMBL" id="BEZZ01000762">
    <property type="protein sequence ID" value="GCC35920.1"/>
    <property type="molecule type" value="Genomic_DNA"/>
</dbReference>
<accession>A0A401SZV9</accession>
<dbReference type="GO" id="GO:0043015">
    <property type="term" value="F:gamma-tubulin binding"/>
    <property type="evidence" value="ECO:0007669"/>
    <property type="project" value="TreeGrafter"/>
</dbReference>
<reference evidence="3 4" key="1">
    <citation type="journal article" date="2018" name="Nat. Ecol. Evol.">
        <title>Shark genomes provide insights into elasmobranch evolution and the origin of vertebrates.</title>
        <authorList>
            <person name="Hara Y"/>
            <person name="Yamaguchi K"/>
            <person name="Onimaru K"/>
            <person name="Kadota M"/>
            <person name="Koyanagi M"/>
            <person name="Keeley SD"/>
            <person name="Tatsumi K"/>
            <person name="Tanaka K"/>
            <person name="Motone F"/>
            <person name="Kageyama Y"/>
            <person name="Nozu R"/>
            <person name="Adachi N"/>
            <person name="Nishimura O"/>
            <person name="Nakagawa R"/>
            <person name="Tanegashima C"/>
            <person name="Kiyatake I"/>
            <person name="Matsumoto R"/>
            <person name="Murakumo K"/>
            <person name="Nishida K"/>
            <person name="Terakita A"/>
            <person name="Kuratani S"/>
            <person name="Sato K"/>
            <person name="Hyodo S Kuraku.S."/>
        </authorList>
    </citation>
    <scope>NUCLEOTIDE SEQUENCE [LARGE SCALE GENOMIC DNA]</scope>
</reference>
<dbReference type="GO" id="GO:0007099">
    <property type="term" value="P:centriole replication"/>
    <property type="evidence" value="ECO:0007669"/>
    <property type="project" value="TreeGrafter"/>
</dbReference>
<evidence type="ECO:0000313" key="4">
    <source>
        <dbReference type="Proteomes" id="UP000287033"/>
    </source>
</evidence>
<dbReference type="GO" id="GO:0001578">
    <property type="term" value="P:microtubule bundle formation"/>
    <property type="evidence" value="ECO:0007669"/>
    <property type="project" value="TreeGrafter"/>
</dbReference>
<dbReference type="GO" id="GO:0000242">
    <property type="term" value="C:pericentriolar material"/>
    <property type="evidence" value="ECO:0007669"/>
    <property type="project" value="TreeGrafter"/>
</dbReference>
<dbReference type="GO" id="GO:0097431">
    <property type="term" value="C:mitotic spindle pole"/>
    <property type="evidence" value="ECO:0007669"/>
    <property type="project" value="TreeGrafter"/>
</dbReference>
<dbReference type="GO" id="GO:0046600">
    <property type="term" value="P:negative regulation of centriole replication"/>
    <property type="evidence" value="ECO:0007669"/>
    <property type="project" value="TreeGrafter"/>
</dbReference>
<dbReference type="STRING" id="137246.A0A401SZV9"/>
<dbReference type="OMA" id="WESHEQA"/>
<dbReference type="GO" id="GO:0007059">
    <property type="term" value="P:chromosome segregation"/>
    <property type="evidence" value="ECO:0007669"/>
    <property type="project" value="TreeGrafter"/>
</dbReference>
<evidence type="ECO:0000313" key="3">
    <source>
        <dbReference type="EMBL" id="GCC35920.1"/>
    </source>
</evidence>
<evidence type="ECO:0000256" key="2">
    <source>
        <dbReference type="SAM" id="MobiDB-lite"/>
    </source>
</evidence>
<dbReference type="GO" id="GO:0035371">
    <property type="term" value="C:microtubule plus-end"/>
    <property type="evidence" value="ECO:0007669"/>
    <property type="project" value="TreeGrafter"/>
</dbReference>
<comment type="caution">
    <text evidence="3">The sequence shown here is derived from an EMBL/GenBank/DDBJ whole genome shotgun (WGS) entry which is preliminary data.</text>
</comment>
<organism evidence="3 4">
    <name type="scientific">Chiloscyllium punctatum</name>
    <name type="common">Brownbanded bambooshark</name>
    <name type="synonym">Hemiscyllium punctatum</name>
    <dbReference type="NCBI Taxonomy" id="137246"/>
    <lineage>
        <taxon>Eukaryota</taxon>
        <taxon>Metazoa</taxon>
        <taxon>Chordata</taxon>
        <taxon>Craniata</taxon>
        <taxon>Vertebrata</taxon>
        <taxon>Chondrichthyes</taxon>
        <taxon>Elasmobranchii</taxon>
        <taxon>Galeomorphii</taxon>
        <taxon>Galeoidea</taxon>
        <taxon>Orectolobiformes</taxon>
        <taxon>Hemiscylliidae</taxon>
        <taxon>Chiloscyllium</taxon>
    </lineage>
</organism>
<protein>
    <submittedName>
        <fullName evidence="3">Uncharacterized protein</fullName>
    </submittedName>
</protein>
<dbReference type="GO" id="GO:0008017">
    <property type="term" value="F:microtubule binding"/>
    <property type="evidence" value="ECO:0007669"/>
    <property type="project" value="TreeGrafter"/>
</dbReference>
<dbReference type="PANTHER" id="PTHR46930">
    <property type="entry name" value="CDK5 REGULATORY SUBUNIT-ASSOCIATED PROTEIN 2"/>
    <property type="match status" value="1"/>
</dbReference>
<dbReference type="Proteomes" id="UP000287033">
    <property type="component" value="Unassembled WGS sequence"/>
</dbReference>
<evidence type="ECO:0000256" key="1">
    <source>
        <dbReference type="SAM" id="Coils"/>
    </source>
</evidence>
<feature type="coiled-coil region" evidence="1">
    <location>
        <begin position="29"/>
        <end position="77"/>
    </location>
</feature>
<dbReference type="GO" id="GO:0000132">
    <property type="term" value="P:establishment of mitotic spindle orientation"/>
    <property type="evidence" value="ECO:0007669"/>
    <property type="project" value="TreeGrafter"/>
</dbReference>
<keyword evidence="4" id="KW-1185">Reference proteome</keyword>
<keyword evidence="1" id="KW-0175">Coiled coil</keyword>